<keyword evidence="2" id="KW-1185">Reference proteome</keyword>
<name>A0ACA9KKF8_9GLOM</name>
<dbReference type="Proteomes" id="UP000789920">
    <property type="component" value="Unassembled WGS sequence"/>
</dbReference>
<evidence type="ECO:0000313" key="1">
    <source>
        <dbReference type="EMBL" id="CAG8479104.1"/>
    </source>
</evidence>
<dbReference type="EMBL" id="CAJVQC010000730">
    <property type="protein sequence ID" value="CAG8479104.1"/>
    <property type="molecule type" value="Genomic_DNA"/>
</dbReference>
<evidence type="ECO:0000313" key="2">
    <source>
        <dbReference type="Proteomes" id="UP000789920"/>
    </source>
</evidence>
<protein>
    <submittedName>
        <fullName evidence="1">2899_t:CDS:1</fullName>
    </submittedName>
</protein>
<sequence length="171" mass="20034">FNEAETNVNILFEVKLTIVKPTDHMLFVITENLPDSIYSTSKTLEELHNPLDRECCIKNMLQEMIQNATLLANSNSESVHEHKRQLQREVYARSTKTVKHAKERRAKRRKINHHTSKNTYIENRCLILLNNILIQQRKTLKDFSNIPVSTEVNDINNPLIAKELNYNYLAY</sequence>
<gene>
    <name evidence="1" type="ORF">RPERSI_LOCUS904</name>
</gene>
<reference evidence="1" key="1">
    <citation type="submission" date="2021-06" db="EMBL/GenBank/DDBJ databases">
        <authorList>
            <person name="Kallberg Y."/>
            <person name="Tangrot J."/>
            <person name="Rosling A."/>
        </authorList>
    </citation>
    <scope>NUCLEOTIDE SEQUENCE</scope>
    <source>
        <strain evidence="1">MA461A</strain>
    </source>
</reference>
<accession>A0ACA9KKF8</accession>
<organism evidence="1 2">
    <name type="scientific">Racocetra persica</name>
    <dbReference type="NCBI Taxonomy" id="160502"/>
    <lineage>
        <taxon>Eukaryota</taxon>
        <taxon>Fungi</taxon>
        <taxon>Fungi incertae sedis</taxon>
        <taxon>Mucoromycota</taxon>
        <taxon>Glomeromycotina</taxon>
        <taxon>Glomeromycetes</taxon>
        <taxon>Diversisporales</taxon>
        <taxon>Gigasporaceae</taxon>
        <taxon>Racocetra</taxon>
    </lineage>
</organism>
<feature type="non-terminal residue" evidence="1">
    <location>
        <position position="1"/>
    </location>
</feature>
<proteinExistence type="predicted"/>
<comment type="caution">
    <text evidence="1">The sequence shown here is derived from an EMBL/GenBank/DDBJ whole genome shotgun (WGS) entry which is preliminary data.</text>
</comment>